<protein>
    <recommendedName>
        <fullName evidence="4">BHLH domain-containing protein</fullName>
    </recommendedName>
</protein>
<name>A0A1V6QN93_9EURO</name>
<comment type="caution">
    <text evidence="2">The sequence shown here is derived from an EMBL/GenBank/DDBJ whole genome shotgun (WGS) entry which is preliminary data.</text>
</comment>
<dbReference type="STRING" id="416450.A0A1V6QN93"/>
<reference evidence="3" key="1">
    <citation type="journal article" date="2017" name="Nat. Microbiol.">
        <title>Global analysis of biosynthetic gene clusters reveals vast potential of secondary metabolite production in Penicillium species.</title>
        <authorList>
            <person name="Nielsen J.C."/>
            <person name="Grijseels S."/>
            <person name="Prigent S."/>
            <person name="Ji B."/>
            <person name="Dainat J."/>
            <person name="Nielsen K.F."/>
            <person name="Frisvad J.C."/>
            <person name="Workman M."/>
            <person name="Nielsen J."/>
        </authorList>
    </citation>
    <scope>NUCLEOTIDE SEQUENCE [LARGE SCALE GENOMIC DNA]</scope>
    <source>
        <strain evidence="3">IBT 31811</strain>
    </source>
</reference>
<dbReference type="CDD" id="cd00083">
    <property type="entry name" value="bHLH_SF"/>
    <property type="match status" value="1"/>
</dbReference>
<proteinExistence type="predicted"/>
<dbReference type="Proteomes" id="UP000191672">
    <property type="component" value="Unassembled WGS sequence"/>
</dbReference>
<keyword evidence="3" id="KW-1185">Reference proteome</keyword>
<feature type="region of interest" description="Disordered" evidence="1">
    <location>
        <begin position="1"/>
        <end position="22"/>
    </location>
</feature>
<sequence length="124" mass="14000">MTGKTEGNNAEHEPNTIYRSSIIGNVSETKEEAHSGLEDRAVYRDFAKLRREAFSENLMELTELLPTLKSEPRLSKYAIVDAGLLWNQHQMISTATHPSDPSGDMVPRMLLTILRTSGPKKQRF</sequence>
<dbReference type="AlphaFoldDB" id="A0A1V6QN93"/>
<gene>
    <name evidence="2" type="ORF">PENANT_c001G11706</name>
</gene>
<dbReference type="EMBL" id="MDYN01000001">
    <property type="protein sequence ID" value="OQD90714.1"/>
    <property type="molecule type" value="Genomic_DNA"/>
</dbReference>
<organism evidence="2 3">
    <name type="scientific">Penicillium antarcticum</name>
    <dbReference type="NCBI Taxonomy" id="416450"/>
    <lineage>
        <taxon>Eukaryota</taxon>
        <taxon>Fungi</taxon>
        <taxon>Dikarya</taxon>
        <taxon>Ascomycota</taxon>
        <taxon>Pezizomycotina</taxon>
        <taxon>Eurotiomycetes</taxon>
        <taxon>Eurotiomycetidae</taxon>
        <taxon>Eurotiales</taxon>
        <taxon>Aspergillaceae</taxon>
        <taxon>Penicillium</taxon>
    </lineage>
</organism>
<accession>A0A1V6QN93</accession>
<evidence type="ECO:0000313" key="2">
    <source>
        <dbReference type="EMBL" id="OQD90714.1"/>
    </source>
</evidence>
<evidence type="ECO:0008006" key="4">
    <source>
        <dbReference type="Google" id="ProtNLM"/>
    </source>
</evidence>
<evidence type="ECO:0000313" key="3">
    <source>
        <dbReference type="Proteomes" id="UP000191672"/>
    </source>
</evidence>
<evidence type="ECO:0000256" key="1">
    <source>
        <dbReference type="SAM" id="MobiDB-lite"/>
    </source>
</evidence>